<accession>A0A168S0W9</accession>
<dbReference type="InterPro" id="IPR008422">
    <property type="entry name" value="KN_HD"/>
</dbReference>
<protein>
    <recommendedName>
        <fullName evidence="5">KN homeodomain domain-containing protein</fullName>
    </recommendedName>
</protein>
<feature type="domain" description="KN homeodomain" evidence="5">
    <location>
        <begin position="167"/>
        <end position="197"/>
    </location>
</feature>
<evidence type="ECO:0000256" key="4">
    <source>
        <dbReference type="SAM" id="MobiDB-lite"/>
    </source>
</evidence>
<dbReference type="EMBL" id="LT554760">
    <property type="protein sequence ID" value="SAM07654.1"/>
    <property type="molecule type" value="Genomic_DNA"/>
</dbReference>
<sequence>MDTFTEHQIRLFRPVILFHHQPASPTPLCQPYPSQRHCPPSRIIEHHKQRIDGMLKTNSKIWAELIKSTRQWTPPILHSPPPSSTDTPYEDHSHPPIIISPTASSTSSFTTSSTAPKRASFLPLSPTYDDDDDIPTLDYQLHLDTLCLDKRRRGNLPKAVTSILKKWLLEHCRNPYPTEEEKLQLKHETQLTLNQIRARLMSLGRAPLGSASVFLAWACLRRSAAGTKPTSSFCRSRNWGSAEIVAVFEVSVLVIGCGGGEAAGGGGGAADRGGAK</sequence>
<dbReference type="STRING" id="4829.A0A168S0W9"/>
<organism evidence="6">
    <name type="scientific">Absidia glauca</name>
    <name type="common">Pin mould</name>
    <dbReference type="NCBI Taxonomy" id="4829"/>
    <lineage>
        <taxon>Eukaryota</taxon>
        <taxon>Fungi</taxon>
        <taxon>Fungi incertae sedis</taxon>
        <taxon>Mucoromycota</taxon>
        <taxon>Mucoromycotina</taxon>
        <taxon>Mucoromycetes</taxon>
        <taxon>Mucorales</taxon>
        <taxon>Cunninghamellaceae</taxon>
        <taxon>Absidia</taxon>
    </lineage>
</organism>
<keyword evidence="7" id="KW-1185">Reference proteome</keyword>
<dbReference type="InParanoid" id="A0A168S0W9"/>
<dbReference type="OMA" id="AFVHETT"/>
<dbReference type="CDD" id="cd00086">
    <property type="entry name" value="homeodomain"/>
    <property type="match status" value="1"/>
</dbReference>
<evidence type="ECO:0000313" key="7">
    <source>
        <dbReference type="Proteomes" id="UP000078561"/>
    </source>
</evidence>
<evidence type="ECO:0000256" key="1">
    <source>
        <dbReference type="ARBA" id="ARBA00023125"/>
    </source>
</evidence>
<evidence type="ECO:0000313" key="6">
    <source>
        <dbReference type="EMBL" id="SAM07654.1"/>
    </source>
</evidence>
<proteinExistence type="predicted"/>
<dbReference type="SUPFAM" id="SSF46689">
    <property type="entry name" value="Homeodomain-like"/>
    <property type="match status" value="1"/>
</dbReference>
<evidence type="ECO:0000259" key="5">
    <source>
        <dbReference type="Pfam" id="PF05920"/>
    </source>
</evidence>
<dbReference type="GO" id="GO:0003677">
    <property type="term" value="F:DNA binding"/>
    <property type="evidence" value="ECO:0007669"/>
    <property type="project" value="UniProtKB-KW"/>
</dbReference>
<name>A0A168S0W9_ABSGL</name>
<dbReference type="Pfam" id="PF05920">
    <property type="entry name" value="Homeobox_KN"/>
    <property type="match status" value="1"/>
</dbReference>
<dbReference type="GO" id="GO:0006355">
    <property type="term" value="P:regulation of DNA-templated transcription"/>
    <property type="evidence" value="ECO:0007669"/>
    <property type="project" value="InterPro"/>
</dbReference>
<keyword evidence="3" id="KW-0539">Nucleus</keyword>
<gene>
    <name evidence="6" type="primary">ABSGL_13297.1 scaffold 13659</name>
</gene>
<reference evidence="6" key="1">
    <citation type="submission" date="2016-04" db="EMBL/GenBank/DDBJ databases">
        <authorList>
            <person name="Evans L.H."/>
            <person name="Alamgir A."/>
            <person name="Owens N."/>
            <person name="Weber N.D."/>
            <person name="Virtaneva K."/>
            <person name="Barbian K."/>
            <person name="Babar A."/>
            <person name="Rosenke K."/>
        </authorList>
    </citation>
    <scope>NUCLEOTIDE SEQUENCE [LARGE SCALE GENOMIC DNA]</scope>
    <source>
        <strain evidence="6">CBS 101.48</strain>
    </source>
</reference>
<feature type="compositionally biased region" description="Low complexity" evidence="4">
    <location>
        <begin position="100"/>
        <end position="116"/>
    </location>
</feature>
<dbReference type="OrthoDB" id="10056939at2759"/>
<dbReference type="PANTHER" id="PTHR11850">
    <property type="entry name" value="HOMEOBOX PROTEIN TRANSCRIPTION FACTORS"/>
    <property type="match status" value="1"/>
</dbReference>
<feature type="region of interest" description="Disordered" evidence="4">
    <location>
        <begin position="100"/>
        <end position="125"/>
    </location>
</feature>
<dbReference type="InterPro" id="IPR009057">
    <property type="entry name" value="Homeodomain-like_sf"/>
</dbReference>
<dbReference type="Gene3D" id="1.10.10.60">
    <property type="entry name" value="Homeodomain-like"/>
    <property type="match status" value="1"/>
</dbReference>
<keyword evidence="1" id="KW-0238">DNA-binding</keyword>
<dbReference type="AlphaFoldDB" id="A0A168S0W9"/>
<evidence type="ECO:0000256" key="2">
    <source>
        <dbReference type="ARBA" id="ARBA00023155"/>
    </source>
</evidence>
<keyword evidence="2" id="KW-0371">Homeobox</keyword>
<dbReference type="InterPro" id="IPR001356">
    <property type="entry name" value="HD"/>
</dbReference>
<feature type="region of interest" description="Disordered" evidence="4">
    <location>
        <begin position="73"/>
        <end position="92"/>
    </location>
</feature>
<dbReference type="InterPro" id="IPR050224">
    <property type="entry name" value="TALE_homeobox"/>
</dbReference>
<evidence type="ECO:0000256" key="3">
    <source>
        <dbReference type="ARBA" id="ARBA00023242"/>
    </source>
</evidence>
<dbReference type="Proteomes" id="UP000078561">
    <property type="component" value="Unassembled WGS sequence"/>
</dbReference>